<feature type="transmembrane region" description="Helical" evidence="1">
    <location>
        <begin position="85"/>
        <end position="105"/>
    </location>
</feature>
<comment type="caution">
    <text evidence="2">The sequence shown here is derived from an EMBL/GenBank/DDBJ whole genome shotgun (WGS) entry which is preliminary data.</text>
</comment>
<dbReference type="RefSeq" id="WP_053968178.1">
    <property type="nucleotide sequence ID" value="NZ_LIUF01000003.1"/>
</dbReference>
<dbReference type="STRING" id="1705562.AMS69_11350"/>
<proteinExistence type="predicted"/>
<keyword evidence="1" id="KW-1133">Transmembrane helix</keyword>
<feature type="transmembrane region" description="Helical" evidence="1">
    <location>
        <begin position="50"/>
        <end position="73"/>
    </location>
</feature>
<sequence>MQSQTDVLMQLLSVIALALPALMILSDSLGLTDSDDISSDVELVLSRHSLFSFFLLVIVLFGVSLYLLFSNIAFDICQSSTCNSIVYSIILVSFIASFVPLLYGVGKFLSSKEYFIWQ</sequence>
<keyword evidence="3" id="KW-1185">Reference proteome</keyword>
<name>A0A0M9AK11_9EURY</name>
<evidence type="ECO:0000313" key="2">
    <source>
        <dbReference type="EMBL" id="KOX93038.1"/>
    </source>
</evidence>
<dbReference type="EMBL" id="LIUF01000003">
    <property type="protein sequence ID" value="KOX93038.1"/>
    <property type="molecule type" value="Genomic_DNA"/>
</dbReference>
<gene>
    <name evidence="2" type="ORF">AMS69_11350</name>
</gene>
<dbReference type="PATRIC" id="fig|1705562.3.peg.455"/>
<evidence type="ECO:0000313" key="3">
    <source>
        <dbReference type="Proteomes" id="UP000037729"/>
    </source>
</evidence>
<dbReference type="Proteomes" id="UP000037729">
    <property type="component" value="Unassembled WGS sequence"/>
</dbReference>
<evidence type="ECO:0000256" key="1">
    <source>
        <dbReference type="SAM" id="Phobius"/>
    </source>
</evidence>
<dbReference type="AlphaFoldDB" id="A0A0M9AK11"/>
<keyword evidence="1" id="KW-0472">Membrane</keyword>
<accession>A0A0M9AK11</accession>
<reference evidence="2 3" key="1">
    <citation type="submission" date="2015-08" db="EMBL/GenBank/DDBJ databases">
        <title>Genomes of Isolates from Cabo Rojo, PR.</title>
        <authorList>
            <person name="Sanchez-Nieves R.L."/>
            <person name="Montalvo-Rodriguez R."/>
        </authorList>
    </citation>
    <scope>NUCLEOTIDE SEQUENCE [LARGE SCALE GENOMIC DNA]</scope>
    <source>
        <strain evidence="2 3">SL3</strain>
    </source>
</reference>
<organism evidence="2 3">
    <name type="scientific">Haloarcula rubripromontorii</name>
    <dbReference type="NCBI Taxonomy" id="1705562"/>
    <lineage>
        <taxon>Archaea</taxon>
        <taxon>Methanobacteriati</taxon>
        <taxon>Methanobacteriota</taxon>
        <taxon>Stenosarchaea group</taxon>
        <taxon>Halobacteria</taxon>
        <taxon>Halobacteriales</taxon>
        <taxon>Haloarculaceae</taxon>
        <taxon>Haloarcula</taxon>
    </lineage>
</organism>
<keyword evidence="1" id="KW-0812">Transmembrane</keyword>
<protein>
    <submittedName>
        <fullName evidence="2">Uncharacterized protein</fullName>
    </submittedName>
</protein>